<proteinExistence type="predicted"/>
<keyword evidence="4" id="KW-1185">Reference proteome</keyword>
<dbReference type="Proteomes" id="UP000238274">
    <property type="component" value="Unassembled WGS sequence"/>
</dbReference>
<feature type="domain" description="Conserved oligomeric Golgi complex subunit 3 C-terminal" evidence="2">
    <location>
        <begin position="118"/>
        <end position="321"/>
    </location>
</feature>
<dbReference type="PANTHER" id="PTHR13302:SF8">
    <property type="entry name" value="CONSERVED OLIGOMERIC GOLGI COMPLEX SUBUNIT 3"/>
    <property type="match status" value="1"/>
</dbReference>
<reference evidence="4" key="2">
    <citation type="journal article" date="2018" name="BMC Genomics">
        <title>Genomic insights into host adaptation between the wheat stripe rust pathogen (Puccinia striiformis f. sp. tritici) and the barley stripe rust pathogen (Puccinia striiformis f. sp. hordei).</title>
        <authorList>
            <person name="Xia C."/>
            <person name="Wang M."/>
            <person name="Yin C."/>
            <person name="Cornejo O.E."/>
            <person name="Hulbert S.H."/>
            <person name="Chen X."/>
        </authorList>
    </citation>
    <scope>NUCLEOTIDE SEQUENCE [LARGE SCALE GENOMIC DNA]</scope>
    <source>
        <strain evidence="4">93TX-2</strain>
    </source>
</reference>
<feature type="domain" description="Conserved oligomeric Golgi complex subunit 3 C-terminal" evidence="2">
    <location>
        <begin position="38"/>
        <end position="105"/>
    </location>
</feature>
<sequence length="550" mass="63858">MTLIKLYYTNQIKNLGQQVQEKLQINQQSLSNLKVEETLLYKKFQALSKGLRPLISQVETQYLFDQDEYGALLSEFFSTWVYVRSQLLYARIKIEINRIQITHQQSYFPNTGGRRAFKLDLLCDLATILNALTAMDSNLIETDQSQFKFSTLLEPILQDIQTRLVFRAQAIIQTEVANYLPKNEDLDYPNKLIQADRKRLESGQISKRSNQPAITPLDHSQPLKSRLPAEAVQETWYPTLRKTLWVLSRLHTYVNDTIFEDFAGEAVGICFESIIKASNMMNSVVVSQEAGMSSKIQANSIDQELFVIRHLLILKEMIRNLGCVLKEILNPSFKDSLLFRPITLIHKLKNLDQSQIKFSKQMRYPNSKSDVDIKLKMICHEFIMKSSALICSNSLEPFMIKCQNHLNLSISMIHSSPLTPEPGTLNRNLGDQEWASHSHVRGVFQNFIQDLHLGLSIIFNWVALYFHDDDHHNFNLINVLFPLLQEEILEQFEKFYSLIRFEFDFNFINPDINKDDDDGLLEEVNYERVLNPRQVHKLTQKIVYRQSSSV</sequence>
<reference evidence="4" key="3">
    <citation type="journal article" date="2018" name="Mol. Plant Microbe Interact.">
        <title>Genome sequence resources for the wheat stripe rust pathogen (Puccinia striiformis f. sp. tritici) and the barley stripe rust pathogen (Puccinia striiformis f. sp. hordei).</title>
        <authorList>
            <person name="Xia C."/>
            <person name="Wang M."/>
            <person name="Yin C."/>
            <person name="Cornejo O.E."/>
            <person name="Hulbert S.H."/>
            <person name="Chen X."/>
        </authorList>
    </citation>
    <scope>NUCLEOTIDE SEQUENCE [LARGE SCALE GENOMIC DNA]</scope>
    <source>
        <strain evidence="4">93TX-2</strain>
    </source>
</reference>
<organism evidence="3 4">
    <name type="scientific">Puccinia striiformis</name>
    <dbReference type="NCBI Taxonomy" id="27350"/>
    <lineage>
        <taxon>Eukaryota</taxon>
        <taxon>Fungi</taxon>
        <taxon>Dikarya</taxon>
        <taxon>Basidiomycota</taxon>
        <taxon>Pucciniomycotina</taxon>
        <taxon>Pucciniomycetes</taxon>
        <taxon>Pucciniales</taxon>
        <taxon>Pucciniaceae</taxon>
        <taxon>Puccinia</taxon>
    </lineage>
</organism>
<dbReference type="VEuPathDB" id="FungiDB:PSHT_06589"/>
<protein>
    <recommendedName>
        <fullName evidence="2">Conserved oligomeric Golgi complex subunit 3 C-terminal domain-containing protein</fullName>
    </recommendedName>
</protein>
<dbReference type="InterPro" id="IPR048685">
    <property type="entry name" value="COG3_C"/>
</dbReference>
<dbReference type="VEuPathDB" id="FungiDB:PSTT_02055"/>
<dbReference type="GO" id="GO:0006886">
    <property type="term" value="P:intracellular protein transport"/>
    <property type="evidence" value="ECO:0007669"/>
    <property type="project" value="InterPro"/>
</dbReference>
<dbReference type="GO" id="GO:0006891">
    <property type="term" value="P:intra-Golgi vesicle-mediated transport"/>
    <property type="evidence" value="ECO:0007669"/>
    <property type="project" value="TreeGrafter"/>
</dbReference>
<dbReference type="EMBL" id="PKSM01000077">
    <property type="protein sequence ID" value="POW16924.1"/>
    <property type="molecule type" value="Genomic_DNA"/>
</dbReference>
<comment type="caution">
    <text evidence="3">The sequence shown here is derived from an EMBL/GenBank/DDBJ whole genome shotgun (WGS) entry which is preliminary data.</text>
</comment>
<dbReference type="GO" id="GO:0005801">
    <property type="term" value="C:cis-Golgi network"/>
    <property type="evidence" value="ECO:0007669"/>
    <property type="project" value="InterPro"/>
</dbReference>
<dbReference type="GO" id="GO:0017119">
    <property type="term" value="C:Golgi transport complex"/>
    <property type="evidence" value="ECO:0007669"/>
    <property type="project" value="TreeGrafter"/>
</dbReference>
<reference evidence="3 4" key="1">
    <citation type="submission" date="2017-12" db="EMBL/GenBank/DDBJ databases">
        <title>Gene loss provides genomic basis for host adaptation in cereal stripe rust fungi.</title>
        <authorList>
            <person name="Xia C."/>
        </authorList>
    </citation>
    <scope>NUCLEOTIDE SEQUENCE [LARGE SCALE GENOMIC DNA]</scope>
    <source>
        <strain evidence="3 4">93TX-2</strain>
    </source>
</reference>
<evidence type="ECO:0000259" key="2">
    <source>
        <dbReference type="Pfam" id="PF20671"/>
    </source>
</evidence>
<evidence type="ECO:0000313" key="4">
    <source>
        <dbReference type="Proteomes" id="UP000238274"/>
    </source>
</evidence>
<feature type="region of interest" description="Disordered" evidence="1">
    <location>
        <begin position="201"/>
        <end position="221"/>
    </location>
</feature>
<evidence type="ECO:0000313" key="3">
    <source>
        <dbReference type="EMBL" id="POW16924.1"/>
    </source>
</evidence>
<dbReference type="PANTHER" id="PTHR13302">
    <property type="entry name" value="CONSERVED OLIGOMERIC GOLGI COMPLEX COMPONENT 3"/>
    <property type="match status" value="1"/>
</dbReference>
<gene>
    <name evidence="3" type="ORF">PSHT_06589</name>
</gene>
<dbReference type="AlphaFoldDB" id="A0A2S4W570"/>
<accession>A0A2S4W570</accession>
<dbReference type="OrthoDB" id="296793at2759"/>
<dbReference type="Pfam" id="PF20671">
    <property type="entry name" value="COG3_C"/>
    <property type="match status" value="2"/>
</dbReference>
<feature type="compositionally biased region" description="Polar residues" evidence="1">
    <location>
        <begin position="203"/>
        <end position="213"/>
    </location>
</feature>
<name>A0A2S4W570_9BASI</name>
<evidence type="ECO:0000256" key="1">
    <source>
        <dbReference type="SAM" id="MobiDB-lite"/>
    </source>
</evidence>
<dbReference type="InterPro" id="IPR007265">
    <property type="entry name" value="COG_su3"/>
</dbReference>
<dbReference type="GO" id="GO:0016020">
    <property type="term" value="C:membrane"/>
    <property type="evidence" value="ECO:0007669"/>
    <property type="project" value="InterPro"/>
</dbReference>
<dbReference type="GO" id="GO:0007030">
    <property type="term" value="P:Golgi organization"/>
    <property type="evidence" value="ECO:0007669"/>
    <property type="project" value="TreeGrafter"/>
</dbReference>